<evidence type="ECO:0000256" key="2">
    <source>
        <dbReference type="ARBA" id="ARBA00023274"/>
    </source>
</evidence>
<evidence type="ECO:0000313" key="3">
    <source>
        <dbReference type="EMBL" id="AWI07316.1"/>
    </source>
</evidence>
<dbReference type="GO" id="GO:0005840">
    <property type="term" value="C:ribosome"/>
    <property type="evidence" value="ECO:0007669"/>
    <property type="project" value="UniProtKB-KW"/>
</dbReference>
<dbReference type="AlphaFoldDB" id="A0A2U8DX78"/>
<organism evidence="3 4">
    <name type="scientific">Clostridium drakei</name>
    <dbReference type="NCBI Taxonomy" id="332101"/>
    <lineage>
        <taxon>Bacteria</taxon>
        <taxon>Bacillati</taxon>
        <taxon>Bacillota</taxon>
        <taxon>Clostridia</taxon>
        <taxon>Eubacteriales</taxon>
        <taxon>Clostridiaceae</taxon>
        <taxon>Clostridium</taxon>
    </lineage>
</organism>
<dbReference type="Gene3D" id="2.30.30.30">
    <property type="match status" value="1"/>
</dbReference>
<gene>
    <name evidence="3" type="ORF">B9W14_23495</name>
</gene>
<dbReference type="SUPFAM" id="SSF50104">
    <property type="entry name" value="Translation proteins SH3-like domain"/>
    <property type="match status" value="1"/>
</dbReference>
<evidence type="ECO:0000313" key="4">
    <source>
        <dbReference type="Proteomes" id="UP000244910"/>
    </source>
</evidence>
<keyword evidence="1" id="KW-0689">Ribosomal protein</keyword>
<dbReference type="InterPro" id="IPR041985">
    <property type="entry name" value="Ribosomal_eL14_KOW"/>
</dbReference>
<protein>
    <submittedName>
        <fullName evidence="3">KOW domain-containing protein</fullName>
    </submittedName>
</protein>
<dbReference type="Proteomes" id="UP000244910">
    <property type="component" value="Chromosome"/>
</dbReference>
<dbReference type="RefSeq" id="WP_029954683.1">
    <property type="nucleotide sequence ID" value="NZ_CP020953.1"/>
</dbReference>
<dbReference type="GO" id="GO:1990904">
    <property type="term" value="C:ribonucleoprotein complex"/>
    <property type="evidence" value="ECO:0007669"/>
    <property type="project" value="UniProtKB-KW"/>
</dbReference>
<dbReference type="InterPro" id="IPR014722">
    <property type="entry name" value="Rib_uL2_dom2"/>
</dbReference>
<dbReference type="EMBL" id="CP020953">
    <property type="protein sequence ID" value="AWI07316.1"/>
    <property type="molecule type" value="Genomic_DNA"/>
</dbReference>
<keyword evidence="4" id="KW-1185">Reference proteome</keyword>
<name>A0A2U8DX78_9CLOT</name>
<dbReference type="OrthoDB" id="1683515at2"/>
<evidence type="ECO:0000256" key="1">
    <source>
        <dbReference type="ARBA" id="ARBA00022980"/>
    </source>
</evidence>
<dbReference type="InterPro" id="IPR008991">
    <property type="entry name" value="Translation_prot_SH3-like_sf"/>
</dbReference>
<dbReference type="CDD" id="cd06088">
    <property type="entry name" value="KOW_RPL14"/>
    <property type="match status" value="1"/>
</dbReference>
<sequence>MLLDSNSCIGKIVCSKAGRDKGKFFIILSVLDDKYVYICDGDLRTVERPKKKKVKHLNFTNSVAEEIRNLLISNERINSATIRKILQSYDNNKEV</sequence>
<accession>A0A2U8DX78</accession>
<dbReference type="KEGG" id="cdrk:B9W14_23495"/>
<proteinExistence type="predicted"/>
<keyword evidence="2" id="KW-0687">Ribonucleoprotein</keyword>
<reference evidence="4" key="1">
    <citation type="submission" date="2017-04" db="EMBL/GenBank/DDBJ databases">
        <authorList>
            <person name="Song Y."/>
            <person name="Cho B.-K."/>
        </authorList>
    </citation>
    <scope>NUCLEOTIDE SEQUENCE [LARGE SCALE GENOMIC DNA]</scope>
    <source>
        <strain evidence="4">SL1</strain>
    </source>
</reference>